<keyword evidence="4 10" id="KW-0812">Transmembrane</keyword>
<evidence type="ECO:0000256" key="5">
    <source>
        <dbReference type="ARBA" id="ARBA00022832"/>
    </source>
</evidence>
<organism evidence="11">
    <name type="scientific">Platychelipus littoralis</name>
    <dbReference type="NCBI Taxonomy" id="2593136"/>
    <lineage>
        <taxon>Eukaryota</taxon>
        <taxon>Metazoa</taxon>
        <taxon>Ecdysozoa</taxon>
        <taxon>Arthropoda</taxon>
        <taxon>Crustacea</taxon>
        <taxon>Multicrustacea</taxon>
        <taxon>Hexanauplia</taxon>
        <taxon>Copepoda</taxon>
        <taxon>Harpacticoida</taxon>
        <taxon>Laophontidae</taxon>
        <taxon>Platychelipus</taxon>
    </lineage>
</organism>
<evidence type="ECO:0000256" key="6">
    <source>
        <dbReference type="ARBA" id="ARBA00022989"/>
    </source>
</evidence>
<dbReference type="InterPro" id="IPR002076">
    <property type="entry name" value="ELO_fam"/>
</dbReference>
<feature type="transmembrane region" description="Helical" evidence="10">
    <location>
        <begin position="145"/>
        <end position="164"/>
    </location>
</feature>
<feature type="transmembrane region" description="Helical" evidence="10">
    <location>
        <begin position="176"/>
        <end position="196"/>
    </location>
</feature>
<evidence type="ECO:0000256" key="2">
    <source>
        <dbReference type="ARBA" id="ARBA00022516"/>
    </source>
</evidence>
<dbReference type="GO" id="GO:0005789">
    <property type="term" value="C:endoplasmic reticulum membrane"/>
    <property type="evidence" value="ECO:0007669"/>
    <property type="project" value="TreeGrafter"/>
</dbReference>
<protein>
    <recommendedName>
        <fullName evidence="10">Elongation of very long chain fatty acids protein</fullName>
        <ecNumber evidence="10">2.3.1.199</ecNumber>
    </recommendedName>
    <alternativeName>
        <fullName evidence="10">Very-long-chain 3-oxoacyl-CoA synthase</fullName>
    </alternativeName>
</protein>
<keyword evidence="6 10" id="KW-1133">Transmembrane helix</keyword>
<evidence type="ECO:0000256" key="7">
    <source>
        <dbReference type="ARBA" id="ARBA00023098"/>
    </source>
</evidence>
<evidence type="ECO:0000256" key="4">
    <source>
        <dbReference type="ARBA" id="ARBA00022692"/>
    </source>
</evidence>
<evidence type="ECO:0000256" key="3">
    <source>
        <dbReference type="ARBA" id="ARBA00022679"/>
    </source>
</evidence>
<comment type="similarity">
    <text evidence="10">Belongs to the ELO family.</text>
</comment>
<feature type="transmembrane region" description="Helical" evidence="10">
    <location>
        <begin position="117"/>
        <end position="138"/>
    </location>
</feature>
<dbReference type="GO" id="GO:0019367">
    <property type="term" value="P:fatty acid elongation, saturated fatty acid"/>
    <property type="evidence" value="ECO:0007669"/>
    <property type="project" value="TreeGrafter"/>
</dbReference>
<dbReference type="GO" id="GO:0034625">
    <property type="term" value="P:fatty acid elongation, monounsaturated fatty acid"/>
    <property type="evidence" value="ECO:0007669"/>
    <property type="project" value="TreeGrafter"/>
</dbReference>
<accession>A0A9E8LRE3</accession>
<dbReference type="EMBL" id="ON075833">
    <property type="protein sequence ID" value="UZZ64688.1"/>
    <property type="molecule type" value="mRNA"/>
</dbReference>
<feature type="transmembrane region" description="Helical" evidence="10">
    <location>
        <begin position="208"/>
        <end position="229"/>
    </location>
</feature>
<keyword evidence="5 10" id="KW-0276">Fatty acid metabolism</keyword>
<name>A0A9E8LRE3_9MAXI</name>
<feature type="transmembrane region" description="Helical" evidence="10">
    <location>
        <begin position="66"/>
        <end position="86"/>
    </location>
</feature>
<dbReference type="AlphaFoldDB" id="A0A9E8LRE3"/>
<evidence type="ECO:0000256" key="8">
    <source>
        <dbReference type="ARBA" id="ARBA00023136"/>
    </source>
</evidence>
<feature type="transmembrane region" description="Helical" evidence="10">
    <location>
        <begin position="36"/>
        <end position="54"/>
    </location>
</feature>
<evidence type="ECO:0000256" key="1">
    <source>
        <dbReference type="ARBA" id="ARBA00004141"/>
    </source>
</evidence>
<feature type="transmembrane region" description="Helical" evidence="10">
    <location>
        <begin position="235"/>
        <end position="259"/>
    </location>
</feature>
<keyword evidence="2 10" id="KW-0444">Lipid biosynthesis</keyword>
<reference evidence="11" key="1">
    <citation type="journal article" date="2023" name="Mol. Ecol.">
        <title>Functional characterization reveals a diverse repertoire of metazoan PUFA biosynthesis genes.</title>
        <authorList>
            <person name="Boyen J."/>
            <person name="Ribes-Navarro A."/>
            <person name="Kabeya N."/>
            <person name="Monroig O."/>
            <person name="Rigaux A."/>
            <person name="Fink P."/>
            <person name="Hablutzel P."/>
            <person name="Navarro J.C."/>
            <person name="De Troch M."/>
        </authorList>
    </citation>
    <scope>NUCLEOTIDE SEQUENCE</scope>
</reference>
<dbReference type="GO" id="GO:0034626">
    <property type="term" value="P:fatty acid elongation, polyunsaturated fatty acid"/>
    <property type="evidence" value="ECO:0007669"/>
    <property type="project" value="TreeGrafter"/>
</dbReference>
<dbReference type="Pfam" id="PF01151">
    <property type="entry name" value="ELO"/>
    <property type="match status" value="1"/>
</dbReference>
<evidence type="ECO:0000256" key="9">
    <source>
        <dbReference type="ARBA" id="ARBA00023160"/>
    </source>
</evidence>
<dbReference type="EC" id="2.3.1.199" evidence="10"/>
<keyword evidence="7 10" id="KW-0443">Lipid metabolism</keyword>
<keyword evidence="9 10" id="KW-0275">Fatty acid biosynthesis</keyword>
<comment type="subcellular location">
    <subcellularLocation>
        <location evidence="1">Membrane</location>
        <topology evidence="1">Multi-pass membrane protein</topology>
    </subcellularLocation>
</comment>
<dbReference type="PANTHER" id="PTHR11157:SF69">
    <property type="entry name" value="ELONGATION OF VERY LONG CHAIN FATTY ACIDS PROTEIN 7"/>
    <property type="match status" value="1"/>
</dbReference>
<keyword evidence="3 10" id="KW-0808">Transferase</keyword>
<sequence length="272" mass="32516">MLDVLVKKVMEYQDLYNEAWKYRDQRVDGWPLMSSPYPTIFICALYVYIVKVAGPNYMKDKEPMNLKYFLMVYNVFQVVLSAYIFVELLKNGWGGDYSFRCQPVDFSNNPKALKMVFLSWLYFASKFVEFIDTFCFVLRKKFSQVSLLHVIHHGIMPLAVWPGLRFVPGGHASFFGLLNTFVHILMYTYYFVAALGPRYQRFIWWKRYLTNLQMIQFVFVFFHSFQLIFYEDCDFPVLFAYWIAGISVMFFVLFSQFYIQTYLTKYSKKKVT</sequence>
<dbReference type="GO" id="GO:0009922">
    <property type="term" value="F:fatty acid elongase activity"/>
    <property type="evidence" value="ECO:0007669"/>
    <property type="project" value="UniProtKB-EC"/>
</dbReference>
<dbReference type="PANTHER" id="PTHR11157">
    <property type="entry name" value="FATTY ACID ACYL TRANSFERASE-RELATED"/>
    <property type="match status" value="1"/>
</dbReference>
<evidence type="ECO:0000313" key="11">
    <source>
        <dbReference type="EMBL" id="UZZ64688.1"/>
    </source>
</evidence>
<dbReference type="GO" id="GO:0030148">
    <property type="term" value="P:sphingolipid biosynthetic process"/>
    <property type="evidence" value="ECO:0007669"/>
    <property type="project" value="TreeGrafter"/>
</dbReference>
<evidence type="ECO:0000256" key="10">
    <source>
        <dbReference type="RuleBase" id="RU361115"/>
    </source>
</evidence>
<keyword evidence="8 10" id="KW-0472">Membrane</keyword>
<proteinExistence type="evidence at transcript level"/>
<comment type="catalytic activity">
    <reaction evidence="10">
        <text>a very-long-chain acyl-CoA + malonyl-CoA + H(+) = a very-long-chain 3-oxoacyl-CoA + CO2 + CoA</text>
        <dbReference type="Rhea" id="RHEA:32727"/>
        <dbReference type="ChEBI" id="CHEBI:15378"/>
        <dbReference type="ChEBI" id="CHEBI:16526"/>
        <dbReference type="ChEBI" id="CHEBI:57287"/>
        <dbReference type="ChEBI" id="CHEBI:57384"/>
        <dbReference type="ChEBI" id="CHEBI:90725"/>
        <dbReference type="ChEBI" id="CHEBI:90736"/>
        <dbReference type="EC" id="2.3.1.199"/>
    </reaction>
</comment>
<dbReference type="GO" id="GO:0042761">
    <property type="term" value="P:very long-chain fatty acid biosynthetic process"/>
    <property type="evidence" value="ECO:0007669"/>
    <property type="project" value="TreeGrafter"/>
</dbReference>